<dbReference type="Pfam" id="PF05193">
    <property type="entry name" value="Peptidase_M16_C"/>
    <property type="match status" value="1"/>
</dbReference>
<dbReference type="Gene3D" id="3.30.830.10">
    <property type="entry name" value="Metalloenzyme, LuxS/M16 peptidase-like"/>
    <property type="match status" value="2"/>
</dbReference>
<keyword evidence="4" id="KW-1185">Reference proteome</keyword>
<comment type="caution">
    <text evidence="3">The sequence shown here is derived from an EMBL/GenBank/DDBJ whole genome shotgun (WGS) entry which is preliminary data.</text>
</comment>
<dbReference type="InterPro" id="IPR011249">
    <property type="entry name" value="Metalloenz_LuxS/M16"/>
</dbReference>
<dbReference type="InterPro" id="IPR050361">
    <property type="entry name" value="MPP/UQCRC_Complex"/>
</dbReference>
<dbReference type="SUPFAM" id="SSF63411">
    <property type="entry name" value="LuxS/MPP-like metallohydrolase"/>
    <property type="match status" value="2"/>
</dbReference>
<dbReference type="PANTHER" id="PTHR11851:SF134">
    <property type="entry name" value="ZINC-DEPENDENT PROTEASE"/>
    <property type="match status" value="1"/>
</dbReference>
<evidence type="ECO:0000313" key="4">
    <source>
        <dbReference type="Proteomes" id="UP001549055"/>
    </source>
</evidence>
<dbReference type="InterPro" id="IPR011765">
    <property type="entry name" value="Pept_M16_N"/>
</dbReference>
<dbReference type="NCBIfam" id="NF047421">
    <property type="entry name" value="YfmH_fam"/>
    <property type="match status" value="1"/>
</dbReference>
<proteinExistence type="predicted"/>
<sequence length="399" mass="45725">MMPKENFNEVYGIVTTRFGAINTNIKVDGILKNYPSGIAHFLEHKMFEDASGNDSLQDFTRIGASANAYTSLYQTSYLFSTTEKVVESLELLQKIVSEAHFTPYSIEKEKGIIEQEIEMYLDDPDYRLYMEILASLYPNTPLAQDIAGTVLSIQEITVENLYENFQFFYQPNQMHLVVIGNFIVDEVIHSIEVFQKNVDNKFTEIERLPIEHHPILEHRNVTLQVASPKLAVGLRGNSQLKDEEIPKYRLSLSFLFSMLFGWTSQTYQTFYDAGKIDGSFTLHLEVRPEYHFLVVTADTEEPIALSSSIRKILKNFETSPDLTEEHFEVLKKEAYGEFLRGLNSLEGTASQFAAQYSEFETMLDVPRLLNEITLEDITKAGHLFIDSCDMTDFTIFPNK</sequence>
<evidence type="ECO:0000259" key="2">
    <source>
        <dbReference type="Pfam" id="PF05193"/>
    </source>
</evidence>
<organism evidence="3 4">
    <name type="scientific">Streptococcus gallinaceus</name>
    <dbReference type="NCBI Taxonomy" id="165758"/>
    <lineage>
        <taxon>Bacteria</taxon>
        <taxon>Bacillati</taxon>
        <taxon>Bacillota</taxon>
        <taxon>Bacilli</taxon>
        <taxon>Lactobacillales</taxon>
        <taxon>Streptococcaceae</taxon>
        <taxon>Streptococcus</taxon>
    </lineage>
</organism>
<dbReference type="PANTHER" id="PTHR11851">
    <property type="entry name" value="METALLOPROTEASE"/>
    <property type="match status" value="1"/>
</dbReference>
<evidence type="ECO:0000259" key="1">
    <source>
        <dbReference type="Pfam" id="PF00675"/>
    </source>
</evidence>
<gene>
    <name evidence="3" type="ORF">ABID27_001747</name>
</gene>
<protein>
    <submittedName>
        <fullName evidence="3">Zn-dependent peptidase</fullName>
    </submittedName>
</protein>
<evidence type="ECO:0000313" key="3">
    <source>
        <dbReference type="EMBL" id="MET3645104.1"/>
    </source>
</evidence>
<reference evidence="3 4" key="1">
    <citation type="submission" date="2024-06" db="EMBL/GenBank/DDBJ databases">
        <title>Genomic Encyclopedia of Type Strains, Phase IV (KMG-IV): sequencing the most valuable type-strain genomes for metagenomic binning, comparative biology and taxonomic classification.</title>
        <authorList>
            <person name="Goeker M."/>
        </authorList>
    </citation>
    <scope>NUCLEOTIDE SEQUENCE [LARGE SCALE GENOMIC DNA]</scope>
    <source>
        <strain evidence="3 4">DSM 15349</strain>
    </source>
</reference>
<dbReference type="Proteomes" id="UP001549055">
    <property type="component" value="Unassembled WGS sequence"/>
</dbReference>
<name>A0ABV2JQ52_9STRE</name>
<dbReference type="EMBL" id="JBEPMK010000006">
    <property type="protein sequence ID" value="MET3645104.1"/>
    <property type="molecule type" value="Genomic_DNA"/>
</dbReference>
<feature type="domain" description="Peptidase M16 C-terminal" evidence="2">
    <location>
        <begin position="156"/>
        <end position="332"/>
    </location>
</feature>
<dbReference type="Pfam" id="PF00675">
    <property type="entry name" value="Peptidase_M16"/>
    <property type="match status" value="1"/>
</dbReference>
<feature type="domain" description="Peptidase M16 N-terminal" evidence="1">
    <location>
        <begin position="35"/>
        <end position="149"/>
    </location>
</feature>
<accession>A0ABV2JQ52</accession>
<dbReference type="InterPro" id="IPR007863">
    <property type="entry name" value="Peptidase_M16_C"/>
</dbReference>